<feature type="region of interest" description="Disordered" evidence="1">
    <location>
        <begin position="130"/>
        <end position="152"/>
    </location>
</feature>
<reference evidence="2 3" key="1">
    <citation type="submission" date="2019-05" db="EMBL/GenBank/DDBJ databases">
        <title>Another draft genome of Portunus trituberculatus and its Hox gene families provides insights of decapod evolution.</title>
        <authorList>
            <person name="Jeong J.-H."/>
            <person name="Song I."/>
            <person name="Kim S."/>
            <person name="Choi T."/>
            <person name="Kim D."/>
            <person name="Ryu S."/>
            <person name="Kim W."/>
        </authorList>
    </citation>
    <scope>NUCLEOTIDE SEQUENCE [LARGE SCALE GENOMIC DNA]</scope>
    <source>
        <tissue evidence="2">Muscle</tissue>
    </source>
</reference>
<dbReference type="AlphaFoldDB" id="A0A5B7FCA7"/>
<gene>
    <name evidence="2" type="ORF">E2C01_036782</name>
</gene>
<dbReference type="OrthoDB" id="6382538at2759"/>
<dbReference type="EMBL" id="VSRR010005704">
    <property type="protein sequence ID" value="MPC43145.1"/>
    <property type="molecule type" value="Genomic_DNA"/>
</dbReference>
<feature type="region of interest" description="Disordered" evidence="1">
    <location>
        <begin position="44"/>
        <end position="86"/>
    </location>
</feature>
<protein>
    <submittedName>
        <fullName evidence="2">Uncharacterized protein</fullName>
    </submittedName>
</protein>
<feature type="region of interest" description="Disordered" evidence="1">
    <location>
        <begin position="321"/>
        <end position="386"/>
    </location>
</feature>
<feature type="compositionally biased region" description="Pro residues" evidence="1">
    <location>
        <begin position="239"/>
        <end position="255"/>
    </location>
</feature>
<organism evidence="2 3">
    <name type="scientific">Portunus trituberculatus</name>
    <name type="common">Swimming crab</name>
    <name type="synonym">Neptunus trituberculatus</name>
    <dbReference type="NCBI Taxonomy" id="210409"/>
    <lineage>
        <taxon>Eukaryota</taxon>
        <taxon>Metazoa</taxon>
        <taxon>Ecdysozoa</taxon>
        <taxon>Arthropoda</taxon>
        <taxon>Crustacea</taxon>
        <taxon>Multicrustacea</taxon>
        <taxon>Malacostraca</taxon>
        <taxon>Eumalacostraca</taxon>
        <taxon>Eucarida</taxon>
        <taxon>Decapoda</taxon>
        <taxon>Pleocyemata</taxon>
        <taxon>Brachyura</taxon>
        <taxon>Eubrachyura</taxon>
        <taxon>Portunoidea</taxon>
        <taxon>Portunidae</taxon>
        <taxon>Portuninae</taxon>
        <taxon>Portunus</taxon>
    </lineage>
</organism>
<dbReference type="Proteomes" id="UP000324222">
    <property type="component" value="Unassembled WGS sequence"/>
</dbReference>
<feature type="compositionally biased region" description="Low complexity" evidence="1">
    <location>
        <begin position="130"/>
        <end position="141"/>
    </location>
</feature>
<feature type="compositionally biased region" description="Low complexity" evidence="1">
    <location>
        <begin position="217"/>
        <end position="238"/>
    </location>
</feature>
<feature type="region of interest" description="Disordered" evidence="1">
    <location>
        <begin position="415"/>
        <end position="457"/>
    </location>
</feature>
<evidence type="ECO:0000256" key="1">
    <source>
        <dbReference type="SAM" id="MobiDB-lite"/>
    </source>
</evidence>
<feature type="region of interest" description="Disordered" evidence="1">
    <location>
        <begin position="209"/>
        <end position="289"/>
    </location>
</feature>
<proteinExistence type="predicted"/>
<feature type="compositionally biased region" description="Low complexity" evidence="1">
    <location>
        <begin position="416"/>
        <end position="457"/>
    </location>
</feature>
<feature type="compositionally biased region" description="Low complexity" evidence="1">
    <location>
        <begin position="58"/>
        <end position="86"/>
    </location>
</feature>
<name>A0A5B7FCA7_PORTR</name>
<evidence type="ECO:0000313" key="2">
    <source>
        <dbReference type="EMBL" id="MPC43145.1"/>
    </source>
</evidence>
<sequence>MLTCPQVISRTVSVKSPDRVSSVISHFTPADHRYEATGSVLIEKGSDEAPRPNLGTYSPPAASGPAKPAAPRGPARPAAKASGAALTRTVKVRTPVRVPTVISHFVPADHRYEAEGSVTIVKGSAAAARASSSSSSAGAGAQFTSRPAPPREVKVVRKISRPAQSFSSSSSSSADKLALTRTVSVKTPERIPSVISHFVPADHRYEATGSVTIRKGSQSSSKVASSSSSSQAKFVSGPAPAPRARPAPAPAPAPKRPIAAPRRKVTTSQSSSSSSAADKLALTRTVSVKSPERVPSVISHFVPADHRYEATGSVTIVRGSQGAARASASGSSASKTQSAKRPAAPTPAPAPAAPRRVEVTRKVSRPAQSSSSSASDLALTRTVSVKSPKRVPKVISHFVPAEHQYEATGSVTIVRGSESSSRKVSGASSSRAAAASTSKVALPSPAPPRAASRPAPRVEVVRKQITNMKPPDLSLSLKEAANQVPVRGYQAAMRHLVPDEDHRSLPSVRRLEAHRDKHQEAGQPLDKVVVDPLLPLHRLARLLVAKLHSVPLSHLQAGASQAAGAAHLAHQAKAPAAEFPLVPVRVRPLVSLVKLQEVEADFQAVKAHLVLLKRHPLPAQAGKIILRQGSKHHLQALPAQALVHRHHQHLLSSSKHQRQLSDRHKLKLSAGLKQKLSAVQKQNLSAEQKHLSAVQKQKLSAVQKQKLSAVPNHLLQLQLLPLHETYPLKNPTATNLQNHTEAAAQSVLLNSLLNLKASEKTQQGLE</sequence>
<comment type="caution">
    <text evidence="2">The sequence shown here is derived from an EMBL/GenBank/DDBJ whole genome shotgun (WGS) entry which is preliminary data.</text>
</comment>
<feature type="compositionally biased region" description="Low complexity" evidence="1">
    <location>
        <begin position="321"/>
        <end position="343"/>
    </location>
</feature>
<accession>A0A5B7FCA7</accession>
<evidence type="ECO:0000313" key="3">
    <source>
        <dbReference type="Proteomes" id="UP000324222"/>
    </source>
</evidence>
<keyword evidence="3" id="KW-1185">Reference proteome</keyword>